<dbReference type="PANTHER" id="PTHR14942">
    <property type="entry name" value="U11/U12 SMALL NUCLEAR RIBONUCLEOPROTEIN 25 KDA PROTEIN"/>
    <property type="match status" value="1"/>
</dbReference>
<evidence type="ECO:0000259" key="2">
    <source>
        <dbReference type="Pfam" id="PF18036"/>
    </source>
</evidence>
<feature type="region of interest" description="Disordered" evidence="1">
    <location>
        <begin position="1"/>
        <end position="53"/>
    </location>
</feature>
<feature type="compositionally biased region" description="Basic and acidic residues" evidence="1">
    <location>
        <begin position="41"/>
        <end position="53"/>
    </location>
</feature>
<protein>
    <submittedName>
        <fullName evidence="3">PREDICTED: U11/U12 small nuclear</fullName>
    </submittedName>
</protein>
<reference evidence="4" key="1">
    <citation type="journal article" date="2020" name="Plant J.">
        <title>Transposons played a major role in the diversification between the closely related almond and peach genomes: results from the almond genome sequence.</title>
        <authorList>
            <person name="Alioto T."/>
            <person name="Alexiou K.G."/>
            <person name="Bardil A."/>
            <person name="Barteri F."/>
            <person name="Castanera R."/>
            <person name="Cruz F."/>
            <person name="Dhingra A."/>
            <person name="Duval H."/>
            <person name="Fernandez I Marti A."/>
            <person name="Frias L."/>
            <person name="Galan B."/>
            <person name="Garcia J.L."/>
            <person name="Howad W."/>
            <person name="Gomez-Garrido J."/>
            <person name="Gut M."/>
            <person name="Julca I."/>
            <person name="Morata J."/>
            <person name="Puigdomenech P."/>
            <person name="Ribeca P."/>
            <person name="Rubio Cabetas M.J."/>
            <person name="Vlasova A."/>
            <person name="Wirthensohn M."/>
            <person name="Garcia-Mas J."/>
            <person name="Gabaldon T."/>
            <person name="Casacuberta J.M."/>
            <person name="Arus P."/>
        </authorList>
    </citation>
    <scope>NUCLEOTIDE SEQUENCE [LARGE SCALE GENOMIC DNA]</scope>
    <source>
        <strain evidence="4">cv. Texas</strain>
    </source>
</reference>
<dbReference type="CDD" id="cd17058">
    <property type="entry name" value="Ubl_SNRNP25"/>
    <property type="match status" value="1"/>
</dbReference>
<sequence>MEVEAKIHSQSKSKKMEIQCGSESTTDLKKQMQKMEMMEEEGNRNRKGEVSVEEGYRENKIKKARLQSMLVALVDDPILSDVPKNPTLSDVDTLICLELGSAMRISVLKLDATAFDVALMNSATVKDLKVAIKKKINDMEQSKMGHRHISWKHVWGNFCLSYHNDKLLDDNAALQDFGIRNNSQVCILFLMLRSRIRIGIRRGGDTASFMALASFLDA</sequence>
<organism evidence="3 4">
    <name type="scientific">Prunus dulcis</name>
    <name type="common">Almond</name>
    <name type="synonym">Amygdalus dulcis</name>
    <dbReference type="NCBI Taxonomy" id="3755"/>
    <lineage>
        <taxon>Eukaryota</taxon>
        <taxon>Viridiplantae</taxon>
        <taxon>Streptophyta</taxon>
        <taxon>Embryophyta</taxon>
        <taxon>Tracheophyta</taxon>
        <taxon>Spermatophyta</taxon>
        <taxon>Magnoliopsida</taxon>
        <taxon>eudicotyledons</taxon>
        <taxon>Gunneridae</taxon>
        <taxon>Pentapetalae</taxon>
        <taxon>rosids</taxon>
        <taxon>fabids</taxon>
        <taxon>Rosales</taxon>
        <taxon>Rosaceae</taxon>
        <taxon>Amygdaloideae</taxon>
        <taxon>Amygdaleae</taxon>
        <taxon>Prunus</taxon>
    </lineage>
</organism>
<evidence type="ECO:0000313" key="4">
    <source>
        <dbReference type="Proteomes" id="UP000327085"/>
    </source>
</evidence>
<dbReference type="InterPro" id="IPR029071">
    <property type="entry name" value="Ubiquitin-like_domsf"/>
</dbReference>
<dbReference type="Gene3D" id="3.10.20.90">
    <property type="entry name" value="Phosphatidylinositol 3-kinase Catalytic Subunit, Chain A, domain 1"/>
    <property type="match status" value="1"/>
</dbReference>
<dbReference type="GO" id="GO:0000398">
    <property type="term" value="P:mRNA splicing, via spliceosome"/>
    <property type="evidence" value="ECO:0007669"/>
    <property type="project" value="InterPro"/>
</dbReference>
<accession>A0A5E4FD72</accession>
<dbReference type="Proteomes" id="UP000327085">
    <property type="component" value="Chromosome 1"/>
</dbReference>
<dbReference type="EMBL" id="CABIKO010000098">
    <property type="protein sequence ID" value="VVA25772.1"/>
    <property type="molecule type" value="Genomic_DNA"/>
</dbReference>
<dbReference type="InterPro" id="IPR040610">
    <property type="entry name" value="SNRNP25_ubiquitin"/>
</dbReference>
<proteinExistence type="predicted"/>
<evidence type="ECO:0000313" key="3">
    <source>
        <dbReference type="EMBL" id="VVA25772.1"/>
    </source>
</evidence>
<dbReference type="SUPFAM" id="SSF54236">
    <property type="entry name" value="Ubiquitin-like"/>
    <property type="match status" value="1"/>
</dbReference>
<dbReference type="InterPro" id="IPR039690">
    <property type="entry name" value="SNRNP25"/>
</dbReference>
<name>A0A5E4FD72_PRUDU</name>
<dbReference type="FunCoup" id="A0A5E4FD72">
    <property type="interactions" value="1480"/>
</dbReference>
<gene>
    <name evidence="3" type="ORF">ALMOND_2B025652</name>
</gene>
<feature type="domain" description="SNRNP25 ubiquitin-like" evidence="2">
    <location>
        <begin position="103"/>
        <end position="185"/>
    </location>
</feature>
<dbReference type="PANTHER" id="PTHR14942:SF0">
    <property type="entry name" value="U11_U12 SMALL NUCLEAR RIBONUCLEOPROTEIN 25 KDA PROTEIN"/>
    <property type="match status" value="1"/>
</dbReference>
<dbReference type="AlphaFoldDB" id="A0A5E4FD72"/>
<dbReference type="Pfam" id="PF18036">
    <property type="entry name" value="Ubiquitin_4"/>
    <property type="match status" value="1"/>
</dbReference>
<dbReference type="Gramene" id="VVA25772">
    <property type="protein sequence ID" value="VVA25772"/>
    <property type="gene ID" value="Prudul26B025652"/>
</dbReference>
<dbReference type="InParanoid" id="A0A5E4FD72"/>
<evidence type="ECO:0000256" key="1">
    <source>
        <dbReference type="SAM" id="MobiDB-lite"/>
    </source>
</evidence>